<gene>
    <name evidence="1" type="ORF">AAFF_G00203120</name>
</gene>
<name>A0AAD7SZ24_9TELE</name>
<dbReference type="AlphaFoldDB" id="A0AAD7SZ24"/>
<protein>
    <submittedName>
        <fullName evidence="1">Uncharacterized protein</fullName>
    </submittedName>
</protein>
<sequence length="115" mass="12345">MPRLRLGASRTETCANAGARETNLERYASARRKTHAAAQRAPVNRAASEDRDDVEKCIFVSVRERAGGGGAGDLVAFGLELGCGVRLPDAFRHVARRTVIQTPPATVSLVTKQQS</sequence>
<reference evidence="1" key="1">
    <citation type="journal article" date="2023" name="Science">
        <title>Genome structures resolve the early diversification of teleost fishes.</title>
        <authorList>
            <person name="Parey E."/>
            <person name="Louis A."/>
            <person name="Montfort J."/>
            <person name="Bouchez O."/>
            <person name="Roques C."/>
            <person name="Iampietro C."/>
            <person name="Lluch J."/>
            <person name="Castinel A."/>
            <person name="Donnadieu C."/>
            <person name="Desvignes T."/>
            <person name="Floi Bucao C."/>
            <person name="Jouanno E."/>
            <person name="Wen M."/>
            <person name="Mejri S."/>
            <person name="Dirks R."/>
            <person name="Jansen H."/>
            <person name="Henkel C."/>
            <person name="Chen W.J."/>
            <person name="Zahm M."/>
            <person name="Cabau C."/>
            <person name="Klopp C."/>
            <person name="Thompson A.W."/>
            <person name="Robinson-Rechavi M."/>
            <person name="Braasch I."/>
            <person name="Lecointre G."/>
            <person name="Bobe J."/>
            <person name="Postlethwait J.H."/>
            <person name="Berthelot C."/>
            <person name="Roest Crollius H."/>
            <person name="Guiguen Y."/>
        </authorList>
    </citation>
    <scope>NUCLEOTIDE SEQUENCE</scope>
    <source>
        <strain evidence="1">NC1722</strain>
    </source>
</reference>
<accession>A0AAD7SZ24</accession>
<dbReference type="Proteomes" id="UP001221898">
    <property type="component" value="Unassembled WGS sequence"/>
</dbReference>
<keyword evidence="2" id="KW-1185">Reference proteome</keyword>
<evidence type="ECO:0000313" key="1">
    <source>
        <dbReference type="EMBL" id="KAJ8410331.1"/>
    </source>
</evidence>
<proteinExistence type="predicted"/>
<dbReference type="EMBL" id="JAINUG010000027">
    <property type="protein sequence ID" value="KAJ8410331.1"/>
    <property type="molecule type" value="Genomic_DNA"/>
</dbReference>
<evidence type="ECO:0000313" key="2">
    <source>
        <dbReference type="Proteomes" id="UP001221898"/>
    </source>
</evidence>
<comment type="caution">
    <text evidence="1">The sequence shown here is derived from an EMBL/GenBank/DDBJ whole genome shotgun (WGS) entry which is preliminary data.</text>
</comment>
<organism evidence="1 2">
    <name type="scientific">Aldrovandia affinis</name>
    <dbReference type="NCBI Taxonomy" id="143900"/>
    <lineage>
        <taxon>Eukaryota</taxon>
        <taxon>Metazoa</taxon>
        <taxon>Chordata</taxon>
        <taxon>Craniata</taxon>
        <taxon>Vertebrata</taxon>
        <taxon>Euteleostomi</taxon>
        <taxon>Actinopterygii</taxon>
        <taxon>Neopterygii</taxon>
        <taxon>Teleostei</taxon>
        <taxon>Notacanthiformes</taxon>
        <taxon>Halosauridae</taxon>
        <taxon>Aldrovandia</taxon>
    </lineage>
</organism>